<dbReference type="OrthoDB" id="342503at2157"/>
<evidence type="ECO:0000256" key="1">
    <source>
        <dbReference type="SAM" id="MobiDB-lite"/>
    </source>
</evidence>
<evidence type="ECO:0000313" key="2">
    <source>
        <dbReference type="EMBL" id="SEO35773.1"/>
    </source>
</evidence>
<reference evidence="3" key="1">
    <citation type="submission" date="2016-10" db="EMBL/GenBank/DDBJ databases">
        <authorList>
            <person name="Varghese N."/>
            <person name="Submissions S."/>
        </authorList>
    </citation>
    <scope>NUCLEOTIDE SEQUENCE [LARGE SCALE GENOMIC DNA]</scope>
    <source>
        <strain evidence="3">IBRC-M 10043</strain>
    </source>
</reference>
<dbReference type="RefSeq" id="WP_092660794.1">
    <property type="nucleotide sequence ID" value="NZ_FOCX01000011.1"/>
</dbReference>
<keyword evidence="3" id="KW-1185">Reference proteome</keyword>
<name>A0A1H8P2K6_9EURY</name>
<dbReference type="EMBL" id="FOCX01000011">
    <property type="protein sequence ID" value="SEO35773.1"/>
    <property type="molecule type" value="Genomic_DNA"/>
</dbReference>
<protein>
    <submittedName>
        <fullName evidence="2">Uncharacterized protein</fullName>
    </submittedName>
</protein>
<dbReference type="Pfam" id="PF19126">
    <property type="entry name" value="DUF5810"/>
    <property type="match status" value="1"/>
</dbReference>
<organism evidence="2 3">
    <name type="scientific">Halorientalis persicus</name>
    <dbReference type="NCBI Taxonomy" id="1367881"/>
    <lineage>
        <taxon>Archaea</taxon>
        <taxon>Methanobacteriati</taxon>
        <taxon>Methanobacteriota</taxon>
        <taxon>Stenosarchaea group</taxon>
        <taxon>Halobacteria</taxon>
        <taxon>Halobacteriales</taxon>
        <taxon>Haloarculaceae</taxon>
        <taxon>Halorientalis</taxon>
    </lineage>
</organism>
<feature type="compositionally biased region" description="Basic and acidic residues" evidence="1">
    <location>
        <begin position="73"/>
        <end position="105"/>
    </location>
</feature>
<feature type="region of interest" description="Disordered" evidence="1">
    <location>
        <begin position="61"/>
        <end position="170"/>
    </location>
</feature>
<gene>
    <name evidence="2" type="ORF">SAMN05216388_1011125</name>
</gene>
<dbReference type="InterPro" id="IPR043833">
    <property type="entry name" value="DUF5810"/>
</dbReference>
<sequence length="170" mass="18644">MGYTCPVCADPQADAEHLANHLAFTAMLGDDDHEAWLAEHAPDWDEADADALAATVTELAEETDYPQVFEDTTQGHDHDHDHNHERSGALFDDERRTVERGRERASQMSGLDDADEEILEAAREMTRQMRDGEGERSEPSDSVSGEERPASEGGGDGDDGDENATDSETE</sequence>
<feature type="compositionally biased region" description="Basic and acidic residues" evidence="1">
    <location>
        <begin position="120"/>
        <end position="150"/>
    </location>
</feature>
<accession>A0A1H8P2K6</accession>
<dbReference type="AlphaFoldDB" id="A0A1H8P2K6"/>
<dbReference type="Proteomes" id="UP000198775">
    <property type="component" value="Unassembled WGS sequence"/>
</dbReference>
<feature type="compositionally biased region" description="Acidic residues" evidence="1">
    <location>
        <begin position="155"/>
        <end position="170"/>
    </location>
</feature>
<proteinExistence type="predicted"/>
<evidence type="ECO:0000313" key="3">
    <source>
        <dbReference type="Proteomes" id="UP000198775"/>
    </source>
</evidence>